<dbReference type="Pfam" id="PF17407">
    <property type="entry name" value="Nrap_D6"/>
    <property type="match status" value="1"/>
</dbReference>
<comment type="similarity">
    <text evidence="3 10">Belongs to the NRAP family.</text>
</comment>
<dbReference type="PANTHER" id="PTHR17972">
    <property type="entry name" value="NUCLEOLAR RNA-ASSOCIATED PROTEIN"/>
    <property type="match status" value="1"/>
</dbReference>
<dbReference type="InterPro" id="IPR035368">
    <property type="entry name" value="Nrap_D3"/>
</dbReference>
<sequence length="1137" mass="130090">MLSIQCENILNNNWKIDKTSSISENDESITINENGKRPLDTENKDGQKKLRIRGLYRQPTVEELNRLQETENLFNSNLFRLQIDEILNEVKVKEKTVKRFQEWFNTLKEHLKTIPEDDTEYDLTEDKIYKHLGVKSPVGIELNKTKCMFKFHKFQDINIVGSYGLGNSINSKLIIDTQITVPTDTYTKNDSINYRYHKKRAAYLACIASHLKDLEIIEELKYMYVNDCHTKPMLEIKPSGKLSNILVVRMNLSCDPESYKLHRFSPVRNNLRESWLFDDKVENSSDVGPPTPYYNSSILSDLTNALNQDFLNETFLNRDNLKQAVVLLKIWLQQRKLQVSGYVISMFVAYLVQIKRINNIMSSYQIIRNVWIYIKSSELDTKGISLFKGSASVPSIEEFHQSFPVVFIDKSGFYNICWDMHKGTYNALKRESALAIEMLDNPNINSFIPLFMTPMHELLKFDHIIRFKNLKSLNEKVYNKVPRSSQVNYGVHRLALVTETVYSVLSRGLGDRADLVLQLVQADLSWSVKKSVDKVKQKCEEKLSFGLVLNSENVIKIVDKGPPANLPESEEFRSFWGEKSELRRFQDGSITEAVVWEADSRAQRRALPKQIVDYLLNFKYGVPSSEVYQVSDQLDQLVVSKSSAQYIEEGSTEVLRAFDELRRDLRALNNLPLDVTAMYGTSSVFSYCRPVVSVCAGRGLTQPHPRRRAASALIKDTPNARPPAYTQHNTVVLELGHSGKWPGDLQAFRCLKAAFHLQISERLSQQFSLPVQAYPTHIDVLKNGLVFRLKIAHPKEITLLQREMENGVVKHRESEEAVMLQRETVLLPRVRGALHGLHQKYPAYGPAACLMKRWLSAHLLSPPHFPSILADLVTAAVFLRPAPLEPPVQPLAGFLRALRILVDTDWSREMILLDFNNDMSREEITEVERQFNETDERGVMYIVTSYDGDFPSIWSRQAPTKQALLRVTTIASATLNYLEKALIHEYKDNILGVFVPSLSGYDALIHLATPLVPHTCERVGHAPERAHHAHNNRHKADDVLDDVVPVVDFNPVDKYLHELRSAYSEFALFFNDCYGGDVIAVLWRPDIEQLKDFQIANANGLMPVEMDGETKYKVNKQALLQDFRILGRGLVLDITVT</sequence>
<comment type="subunit">
    <text evidence="9">Part of the small subunit (SSU) processome, composed of more than 70 proteins and the RNA chaperone small nucleolar RNA (snoRNA) U3.</text>
</comment>
<dbReference type="InterPro" id="IPR035370">
    <property type="entry name" value="Nrap_D5"/>
</dbReference>
<dbReference type="GO" id="GO:0003723">
    <property type="term" value="F:RNA binding"/>
    <property type="evidence" value="ECO:0007669"/>
    <property type="project" value="UniProtKB-KW"/>
</dbReference>
<dbReference type="Gene3D" id="3.30.70.3030">
    <property type="match status" value="1"/>
</dbReference>
<keyword evidence="6 10" id="KW-0694">RNA-binding</keyword>
<evidence type="ECO:0000259" key="14">
    <source>
        <dbReference type="Pfam" id="PF17405"/>
    </source>
</evidence>
<dbReference type="InterPro" id="IPR035082">
    <property type="entry name" value="Nrap_D1"/>
</dbReference>
<dbReference type="InterPro" id="IPR035369">
    <property type="entry name" value="Nrap_D4"/>
</dbReference>
<dbReference type="InterPro" id="IPR005554">
    <property type="entry name" value="NOL6/Upt22"/>
</dbReference>
<dbReference type="Proteomes" id="UP000053268">
    <property type="component" value="Unassembled WGS sequence"/>
</dbReference>
<evidence type="ECO:0000256" key="6">
    <source>
        <dbReference type="ARBA" id="ARBA00022884"/>
    </source>
</evidence>
<feature type="domain" description="Nrap protein" evidence="11">
    <location>
        <begin position="175"/>
        <end position="315"/>
    </location>
</feature>
<evidence type="ECO:0000256" key="7">
    <source>
        <dbReference type="ARBA" id="ARBA00023242"/>
    </source>
</evidence>
<dbReference type="AlphaFoldDB" id="A0A194QFY9"/>
<feature type="domain" description="Nrap protein" evidence="14">
    <location>
        <begin position="634"/>
        <end position="839"/>
    </location>
</feature>
<proteinExistence type="inferred from homology"/>
<evidence type="ECO:0000256" key="8">
    <source>
        <dbReference type="ARBA" id="ARBA00035000"/>
    </source>
</evidence>
<evidence type="ECO:0000256" key="1">
    <source>
        <dbReference type="ARBA" id="ARBA00004286"/>
    </source>
</evidence>
<organism evidence="17 18">
    <name type="scientific">Papilio xuthus</name>
    <name type="common">Asian swallowtail butterfly</name>
    <dbReference type="NCBI Taxonomy" id="66420"/>
    <lineage>
        <taxon>Eukaryota</taxon>
        <taxon>Metazoa</taxon>
        <taxon>Ecdysozoa</taxon>
        <taxon>Arthropoda</taxon>
        <taxon>Hexapoda</taxon>
        <taxon>Insecta</taxon>
        <taxon>Pterygota</taxon>
        <taxon>Neoptera</taxon>
        <taxon>Endopterygota</taxon>
        <taxon>Lepidoptera</taxon>
        <taxon>Glossata</taxon>
        <taxon>Ditrysia</taxon>
        <taxon>Papilionoidea</taxon>
        <taxon>Papilionidae</taxon>
        <taxon>Papilioninae</taxon>
        <taxon>Papilio</taxon>
    </lineage>
</organism>
<accession>A0A194QFY9</accession>
<evidence type="ECO:0000313" key="18">
    <source>
        <dbReference type="Proteomes" id="UP000053268"/>
    </source>
</evidence>
<dbReference type="InterPro" id="IPR035371">
    <property type="entry name" value="Nrap_D6"/>
</dbReference>
<dbReference type="InterPro" id="IPR035367">
    <property type="entry name" value="Nrap_D2"/>
</dbReference>
<evidence type="ECO:0000256" key="5">
    <source>
        <dbReference type="ARBA" id="ARBA00022454"/>
    </source>
</evidence>
<evidence type="ECO:0000256" key="3">
    <source>
        <dbReference type="ARBA" id="ARBA00006674"/>
    </source>
</evidence>
<evidence type="ECO:0000256" key="2">
    <source>
        <dbReference type="ARBA" id="ARBA00004604"/>
    </source>
</evidence>
<evidence type="ECO:0000259" key="16">
    <source>
        <dbReference type="Pfam" id="PF17407"/>
    </source>
</evidence>
<dbReference type="GO" id="GO:0034456">
    <property type="term" value="C:UTP-C complex"/>
    <property type="evidence" value="ECO:0007669"/>
    <property type="project" value="TreeGrafter"/>
</dbReference>
<gene>
    <name evidence="17" type="ORF">RR46_01928</name>
</gene>
<comment type="function">
    <text evidence="8">Part of the small subunit (SSU) processome, first precursor of the small eukaryotic ribosomal subunit. During the assembly of the SSU processome in the nucleolus, many ribosome biogenesis factors, an RNA chaperone and ribosomal proteins associate with the nascent pre-rRNA and work in concert to generate RNA folding, modifications, rearrangements and cleavage as well as targeted degradation of pre-ribosomal RNA by the RNA exosome.</text>
</comment>
<dbReference type="Gene3D" id="1.10.1410.10">
    <property type="match status" value="2"/>
</dbReference>
<evidence type="ECO:0000313" key="17">
    <source>
        <dbReference type="EMBL" id="KPJ04463.1"/>
    </source>
</evidence>
<evidence type="ECO:0000256" key="4">
    <source>
        <dbReference type="ARBA" id="ARBA00016437"/>
    </source>
</evidence>
<evidence type="ECO:0000259" key="13">
    <source>
        <dbReference type="Pfam" id="PF17404"/>
    </source>
</evidence>
<dbReference type="FunFam" id="1.10.1410.10:FF:000006">
    <property type="entry name" value="Nucleolar protein 6"/>
    <property type="match status" value="1"/>
</dbReference>
<feature type="domain" description="Nrap protein" evidence="15">
    <location>
        <begin position="841"/>
        <end position="986"/>
    </location>
</feature>
<feature type="domain" description="Nrap protein" evidence="13">
    <location>
        <begin position="458"/>
        <end position="619"/>
    </location>
</feature>
<dbReference type="GO" id="GO:0006409">
    <property type="term" value="P:tRNA export from nucleus"/>
    <property type="evidence" value="ECO:0007669"/>
    <property type="project" value="TreeGrafter"/>
</dbReference>
<evidence type="ECO:0000259" key="12">
    <source>
        <dbReference type="Pfam" id="PF17403"/>
    </source>
</evidence>
<keyword evidence="5" id="KW-0158">Chromosome</keyword>
<feature type="domain" description="Nrap protein" evidence="12">
    <location>
        <begin position="321"/>
        <end position="453"/>
    </location>
</feature>
<keyword evidence="7 10" id="KW-0539">Nucleus</keyword>
<name>A0A194QFY9_PAPXU</name>
<dbReference type="GO" id="GO:0032040">
    <property type="term" value="C:small-subunit processome"/>
    <property type="evidence" value="ECO:0007669"/>
    <property type="project" value="TreeGrafter"/>
</dbReference>
<feature type="domain" description="Nrap protein" evidence="16">
    <location>
        <begin position="998"/>
        <end position="1134"/>
    </location>
</feature>
<dbReference type="Pfam" id="PF17406">
    <property type="entry name" value="Nrap_D5"/>
    <property type="match status" value="1"/>
</dbReference>
<protein>
    <recommendedName>
        <fullName evidence="4 10">Nucleolar protein 6</fullName>
    </recommendedName>
</protein>
<dbReference type="EMBL" id="KQ458981">
    <property type="protein sequence ID" value="KPJ04463.1"/>
    <property type="molecule type" value="Genomic_DNA"/>
</dbReference>
<evidence type="ECO:0000259" key="11">
    <source>
        <dbReference type="Pfam" id="PF03813"/>
    </source>
</evidence>
<dbReference type="Pfam" id="PF03813">
    <property type="entry name" value="Nrap"/>
    <property type="match status" value="1"/>
</dbReference>
<dbReference type="GO" id="GO:0006364">
    <property type="term" value="P:rRNA processing"/>
    <property type="evidence" value="ECO:0007669"/>
    <property type="project" value="TreeGrafter"/>
</dbReference>
<evidence type="ECO:0000259" key="15">
    <source>
        <dbReference type="Pfam" id="PF17406"/>
    </source>
</evidence>
<keyword evidence="18" id="KW-1185">Reference proteome</keyword>
<dbReference type="Pfam" id="PF17404">
    <property type="entry name" value="Nrap_D3"/>
    <property type="match status" value="1"/>
</dbReference>
<dbReference type="STRING" id="66420.A0A194QFY9"/>
<dbReference type="Pfam" id="PF17403">
    <property type="entry name" value="Nrap_D2"/>
    <property type="match status" value="1"/>
</dbReference>
<reference evidence="17 18" key="1">
    <citation type="journal article" date="2015" name="Nat. Commun.">
        <title>Outbred genome sequencing and CRISPR/Cas9 gene editing in butterflies.</title>
        <authorList>
            <person name="Li X."/>
            <person name="Fan D."/>
            <person name="Zhang W."/>
            <person name="Liu G."/>
            <person name="Zhang L."/>
            <person name="Zhao L."/>
            <person name="Fang X."/>
            <person name="Chen L."/>
            <person name="Dong Y."/>
            <person name="Chen Y."/>
            <person name="Ding Y."/>
            <person name="Zhao R."/>
            <person name="Feng M."/>
            <person name="Zhu Y."/>
            <person name="Feng Y."/>
            <person name="Jiang X."/>
            <person name="Zhu D."/>
            <person name="Xiang H."/>
            <person name="Feng X."/>
            <person name="Li S."/>
            <person name="Wang J."/>
            <person name="Zhang G."/>
            <person name="Kronforst M.R."/>
            <person name="Wang W."/>
        </authorList>
    </citation>
    <scope>NUCLEOTIDE SEQUENCE [LARGE SCALE GENOMIC DNA]</scope>
    <source>
        <strain evidence="17">Ya'a_city_454_Px</strain>
        <tissue evidence="17">Whole body</tissue>
    </source>
</reference>
<evidence type="ECO:0000256" key="10">
    <source>
        <dbReference type="RuleBase" id="RU364032"/>
    </source>
</evidence>
<dbReference type="PANTHER" id="PTHR17972:SF0">
    <property type="entry name" value="NUCLEOLAR PROTEIN 6"/>
    <property type="match status" value="1"/>
</dbReference>
<dbReference type="GO" id="GO:0005694">
    <property type="term" value="C:chromosome"/>
    <property type="evidence" value="ECO:0007669"/>
    <property type="project" value="UniProtKB-SubCell"/>
</dbReference>
<dbReference type="Pfam" id="PF17405">
    <property type="entry name" value="Nrap_D4"/>
    <property type="match status" value="1"/>
</dbReference>
<comment type="subcellular location">
    <subcellularLocation>
        <location evidence="1">Chromosome</location>
    </subcellularLocation>
    <subcellularLocation>
        <location evidence="2 10">Nucleus</location>
        <location evidence="2 10">Nucleolus</location>
    </subcellularLocation>
</comment>
<evidence type="ECO:0000256" key="9">
    <source>
        <dbReference type="ARBA" id="ARBA00035020"/>
    </source>
</evidence>
<dbReference type="GO" id="GO:0032545">
    <property type="term" value="C:CURI complex"/>
    <property type="evidence" value="ECO:0007669"/>
    <property type="project" value="TreeGrafter"/>
</dbReference>